<feature type="signal peptide" evidence="1">
    <location>
        <begin position="1"/>
        <end position="27"/>
    </location>
</feature>
<protein>
    <recommendedName>
        <fullName evidence="2">Pyrrolo-quinoline quinone repeat domain-containing protein</fullName>
    </recommendedName>
</protein>
<dbReference type="InterPro" id="IPR018391">
    <property type="entry name" value="PQQ_b-propeller_rpt"/>
</dbReference>
<accession>A0A917RVX1</accession>
<sequence>MRIGSGVRTVSWLAAAVAALGVLTACGTDVDDITVGRGLGWPAPGHESRNSGTTPVTGSRALSLQWSRPVGGPIVQPPTVGSEGQIFVTSRTDAQCDIFSYQMRTGRKRFCNPLGPQAIYSPTLLDGANNVYVGLDSGVESDNFLGQPRWRTPVAGVPIGMQFTGDGHLLVITQSGQVDVLERQTGKRMVPTRQLLPQPDFLQSPNLDWPPAGAGLDDCRTGGPDCAVATVAAMDTDSGRIYATVRKPGESKAALVALRYADGKVVQEWSREILVDGSATDPALSADGATLYVGDNSKRLIAVNTADGTPKWEAQLDWEPRRGISVSDDGLIIPAGDDGYLIALQDTGTSFERVWERKDLALRGLPVQTAGGTGYVTAAIGTGLNLVTFDTSTGATLDSDVLPGAQGTTTGTAVGAEGEVVVATRIGEIFAFAEND</sequence>
<evidence type="ECO:0000313" key="3">
    <source>
        <dbReference type="EMBL" id="GGL38088.1"/>
    </source>
</evidence>
<comment type="caution">
    <text evidence="3">The sequence shown here is derived from an EMBL/GenBank/DDBJ whole genome shotgun (WGS) entry which is preliminary data.</text>
</comment>
<gene>
    <name evidence="3" type="ORF">GCM10011588_60910</name>
</gene>
<dbReference type="PANTHER" id="PTHR34512:SF30">
    <property type="entry name" value="OUTER MEMBRANE PROTEIN ASSEMBLY FACTOR BAMB"/>
    <property type="match status" value="1"/>
</dbReference>
<dbReference type="PANTHER" id="PTHR34512">
    <property type="entry name" value="CELL SURFACE PROTEIN"/>
    <property type="match status" value="1"/>
</dbReference>
<keyword evidence="4" id="KW-1185">Reference proteome</keyword>
<feature type="chain" id="PRO_5039431450" description="Pyrrolo-quinoline quinone repeat domain-containing protein" evidence="1">
    <location>
        <begin position="28"/>
        <end position="436"/>
    </location>
</feature>
<dbReference type="InterPro" id="IPR015943">
    <property type="entry name" value="WD40/YVTN_repeat-like_dom_sf"/>
</dbReference>
<dbReference type="PROSITE" id="PS51257">
    <property type="entry name" value="PROKAR_LIPOPROTEIN"/>
    <property type="match status" value="1"/>
</dbReference>
<dbReference type="SUPFAM" id="SSF50969">
    <property type="entry name" value="YVTN repeat-like/Quinoprotein amine dehydrogenase"/>
    <property type="match status" value="1"/>
</dbReference>
<reference evidence="3" key="1">
    <citation type="journal article" date="2014" name="Int. J. Syst. Evol. Microbiol.">
        <title>Complete genome sequence of Corynebacterium casei LMG S-19264T (=DSM 44701T), isolated from a smear-ripened cheese.</title>
        <authorList>
            <consortium name="US DOE Joint Genome Institute (JGI-PGF)"/>
            <person name="Walter F."/>
            <person name="Albersmeier A."/>
            <person name="Kalinowski J."/>
            <person name="Ruckert C."/>
        </authorList>
    </citation>
    <scope>NUCLEOTIDE SEQUENCE</scope>
    <source>
        <strain evidence="3">CGMCC 4.3508</strain>
    </source>
</reference>
<dbReference type="RefSeq" id="WP_229719122.1">
    <property type="nucleotide sequence ID" value="NZ_BMMH01000021.1"/>
</dbReference>
<dbReference type="SMART" id="SM00564">
    <property type="entry name" value="PQQ"/>
    <property type="match status" value="1"/>
</dbReference>
<keyword evidence="1" id="KW-0732">Signal</keyword>
<evidence type="ECO:0000259" key="2">
    <source>
        <dbReference type="Pfam" id="PF13360"/>
    </source>
</evidence>
<dbReference type="InterPro" id="IPR011044">
    <property type="entry name" value="Quino_amine_DH_bsu"/>
</dbReference>
<dbReference type="Proteomes" id="UP000638263">
    <property type="component" value="Unassembled WGS sequence"/>
</dbReference>
<feature type="domain" description="Pyrrolo-quinoline quinone repeat" evidence="2">
    <location>
        <begin position="231"/>
        <end position="431"/>
    </location>
</feature>
<evidence type="ECO:0000256" key="1">
    <source>
        <dbReference type="SAM" id="SignalP"/>
    </source>
</evidence>
<dbReference type="Pfam" id="PF13360">
    <property type="entry name" value="PQQ_2"/>
    <property type="match status" value="1"/>
</dbReference>
<dbReference type="Gene3D" id="2.130.10.10">
    <property type="entry name" value="YVTN repeat-like/Quinoprotein amine dehydrogenase"/>
    <property type="match status" value="2"/>
</dbReference>
<evidence type="ECO:0000313" key="4">
    <source>
        <dbReference type="Proteomes" id="UP000638263"/>
    </source>
</evidence>
<reference evidence="3" key="2">
    <citation type="submission" date="2020-09" db="EMBL/GenBank/DDBJ databases">
        <authorList>
            <person name="Sun Q."/>
            <person name="Zhou Y."/>
        </authorList>
    </citation>
    <scope>NUCLEOTIDE SEQUENCE</scope>
    <source>
        <strain evidence="3">CGMCC 4.3508</strain>
    </source>
</reference>
<name>A0A917RVX1_9NOCA</name>
<dbReference type="AlphaFoldDB" id="A0A917RVX1"/>
<organism evidence="3 4">
    <name type="scientific">Nocardia jinanensis</name>
    <dbReference type="NCBI Taxonomy" id="382504"/>
    <lineage>
        <taxon>Bacteria</taxon>
        <taxon>Bacillati</taxon>
        <taxon>Actinomycetota</taxon>
        <taxon>Actinomycetes</taxon>
        <taxon>Mycobacteriales</taxon>
        <taxon>Nocardiaceae</taxon>
        <taxon>Nocardia</taxon>
    </lineage>
</organism>
<proteinExistence type="predicted"/>
<dbReference type="EMBL" id="BMMH01000021">
    <property type="protein sequence ID" value="GGL38088.1"/>
    <property type="molecule type" value="Genomic_DNA"/>
</dbReference>
<dbReference type="InterPro" id="IPR002372">
    <property type="entry name" value="PQQ_rpt_dom"/>
</dbReference>